<reference evidence="7 8" key="1">
    <citation type="submission" date="2016-11" db="EMBL/GenBank/DDBJ databases">
        <authorList>
            <person name="Varghese N."/>
            <person name="Submissions S."/>
        </authorList>
    </citation>
    <scope>NUCLEOTIDE SEQUENCE [LARGE SCALE GENOMIC DNA]</scope>
    <source>
        <strain evidence="7 8">DSM 20664</strain>
    </source>
</reference>
<dbReference type="EMBL" id="FSQZ01000001">
    <property type="protein sequence ID" value="SIN76508.1"/>
    <property type="molecule type" value="Genomic_DNA"/>
</dbReference>
<comment type="caution">
    <text evidence="7">The sequence shown here is derived from an EMBL/GenBank/DDBJ whole genome shotgun (WGS) entry which is preliminary data.</text>
</comment>
<dbReference type="NCBIfam" id="TIGR00126">
    <property type="entry name" value="deoC"/>
    <property type="match status" value="1"/>
</dbReference>
<dbReference type="PIRSF" id="PIRSF001357">
    <property type="entry name" value="DeoC"/>
    <property type="match status" value="1"/>
</dbReference>
<dbReference type="EC" id="4.1.2.4" evidence="6"/>
<dbReference type="RefSeq" id="WP_074199951.1">
    <property type="nucleotide sequence ID" value="NZ_FSQZ01000001.1"/>
</dbReference>
<protein>
    <recommendedName>
        <fullName evidence="6">Deoxyribose-phosphate aldolase</fullName>
        <shortName evidence="6">DERA</shortName>
        <ecNumber evidence="6">4.1.2.4</ecNumber>
    </recommendedName>
    <alternativeName>
        <fullName evidence="6">2-deoxy-D-ribose 5-phosphate aldolase</fullName>
    </alternativeName>
    <alternativeName>
        <fullName evidence="6">Phosphodeoxyriboaldolase</fullName>
        <shortName evidence="6">Deoxyriboaldolase</shortName>
    </alternativeName>
</protein>
<dbReference type="SUPFAM" id="SSF51569">
    <property type="entry name" value="Aldolase"/>
    <property type="match status" value="1"/>
</dbReference>
<dbReference type="InterPro" id="IPR011343">
    <property type="entry name" value="DeoC"/>
</dbReference>
<keyword evidence="3 6" id="KW-0456">Lyase</keyword>
<evidence type="ECO:0000256" key="4">
    <source>
        <dbReference type="ARBA" id="ARBA00023270"/>
    </source>
</evidence>
<feature type="active site" description="Proton donor/acceptor" evidence="6">
    <location>
        <position position="183"/>
    </location>
</feature>
<keyword evidence="2 6" id="KW-0963">Cytoplasm</keyword>
<keyword evidence="8" id="KW-1185">Reference proteome</keyword>
<sequence length="220" mass="23192">MTREEIARYIDHTNLNPKASSLDIEHLCKEALQYGFAAVCVNPCRVRQAAELLEGRGVNVASVIGFPFGATLSEIKALETEHVIRDGANEIDMVINIGALKDDNCALVLKDISAVVKAGSAAIVKVILECCYLTNEEKVLACRLSAEAGADFVKTSTGFGSGGATIEDVMLLRRSVPAHMGVKAAGGIRDFKTAYAFIEAGASRIGTSSGPQIVSSCSLA</sequence>
<dbReference type="HAMAP" id="MF_00114">
    <property type="entry name" value="DeoC_type1"/>
    <property type="match status" value="1"/>
</dbReference>
<dbReference type="InterPro" id="IPR028581">
    <property type="entry name" value="DeoC_typeI"/>
</dbReference>
<evidence type="ECO:0000256" key="2">
    <source>
        <dbReference type="ARBA" id="ARBA00022490"/>
    </source>
</evidence>
<comment type="pathway">
    <text evidence="6">Carbohydrate degradation; 2-deoxy-D-ribose 1-phosphate degradation; D-glyceraldehyde 3-phosphate and acetaldehyde from 2-deoxy-alpha-D-ribose 1-phosphate: step 2/2.</text>
</comment>
<comment type="catalytic activity">
    <reaction evidence="5 6">
        <text>2-deoxy-D-ribose 5-phosphate = D-glyceraldehyde 3-phosphate + acetaldehyde</text>
        <dbReference type="Rhea" id="RHEA:12821"/>
        <dbReference type="ChEBI" id="CHEBI:15343"/>
        <dbReference type="ChEBI" id="CHEBI:59776"/>
        <dbReference type="ChEBI" id="CHEBI:62877"/>
        <dbReference type="EC" id="4.1.2.4"/>
    </reaction>
</comment>
<accession>A0ABY1JF23</accession>
<evidence type="ECO:0000313" key="7">
    <source>
        <dbReference type="EMBL" id="SIN76508.1"/>
    </source>
</evidence>
<dbReference type="InterPro" id="IPR013785">
    <property type="entry name" value="Aldolase_TIM"/>
</dbReference>
<evidence type="ECO:0000313" key="8">
    <source>
        <dbReference type="Proteomes" id="UP000185093"/>
    </source>
</evidence>
<feature type="active site" description="Schiff-base intermediate with acetaldehyde" evidence="6">
    <location>
        <position position="154"/>
    </location>
</feature>
<dbReference type="Proteomes" id="UP000185093">
    <property type="component" value="Unassembled WGS sequence"/>
</dbReference>
<evidence type="ECO:0000256" key="5">
    <source>
        <dbReference type="ARBA" id="ARBA00048791"/>
    </source>
</evidence>
<organism evidence="7 8">
    <name type="scientific">Acetomicrobium flavidum</name>
    <dbReference type="NCBI Taxonomy" id="49896"/>
    <lineage>
        <taxon>Bacteria</taxon>
        <taxon>Thermotogati</taxon>
        <taxon>Synergistota</taxon>
        <taxon>Synergistia</taxon>
        <taxon>Synergistales</taxon>
        <taxon>Acetomicrobiaceae</taxon>
        <taxon>Acetomicrobium</taxon>
    </lineage>
</organism>
<gene>
    <name evidence="6" type="primary">deoC</name>
    <name evidence="7" type="ORF">SAMN05444368_1789</name>
</gene>
<comment type="subcellular location">
    <subcellularLocation>
        <location evidence="6">Cytoplasm</location>
    </subcellularLocation>
</comment>
<dbReference type="Gene3D" id="3.20.20.70">
    <property type="entry name" value="Aldolase class I"/>
    <property type="match status" value="1"/>
</dbReference>
<dbReference type="SMART" id="SM01133">
    <property type="entry name" value="DeoC"/>
    <property type="match status" value="1"/>
</dbReference>
<name>A0ABY1JF23_9BACT</name>
<evidence type="ECO:0000256" key="1">
    <source>
        <dbReference type="ARBA" id="ARBA00010936"/>
    </source>
</evidence>
<dbReference type="CDD" id="cd00959">
    <property type="entry name" value="DeoC"/>
    <property type="match status" value="1"/>
</dbReference>
<dbReference type="PANTHER" id="PTHR10889:SF1">
    <property type="entry name" value="DEOXYRIBOSE-PHOSPHATE ALDOLASE"/>
    <property type="match status" value="1"/>
</dbReference>
<comment type="function">
    <text evidence="6">Catalyzes a reversible aldol reaction between acetaldehyde and D-glyceraldehyde 3-phosphate to generate 2-deoxy-D-ribose 5-phosphate.</text>
</comment>
<comment type="similarity">
    <text evidence="1 6">Belongs to the DeoC/FbaB aldolase family. DeoC type 1 subfamily.</text>
</comment>
<proteinExistence type="inferred from homology"/>
<keyword evidence="4 6" id="KW-0704">Schiff base</keyword>
<feature type="active site" description="Proton donor/acceptor" evidence="6">
    <location>
        <position position="92"/>
    </location>
</feature>
<dbReference type="Pfam" id="PF01791">
    <property type="entry name" value="DeoC"/>
    <property type="match status" value="1"/>
</dbReference>
<dbReference type="PANTHER" id="PTHR10889">
    <property type="entry name" value="DEOXYRIBOSE-PHOSPHATE ALDOLASE"/>
    <property type="match status" value="1"/>
</dbReference>
<evidence type="ECO:0000256" key="3">
    <source>
        <dbReference type="ARBA" id="ARBA00023239"/>
    </source>
</evidence>
<dbReference type="InterPro" id="IPR002915">
    <property type="entry name" value="DeoC/FbaB/LacD_aldolase"/>
</dbReference>
<evidence type="ECO:0000256" key="6">
    <source>
        <dbReference type="HAMAP-Rule" id="MF_00114"/>
    </source>
</evidence>